<dbReference type="RefSeq" id="WP_011199273.1">
    <property type="nucleotide sequence ID" value="NZ_JARQTR010000003.1"/>
</dbReference>
<sequence length="43" mass="5090">MADLAFWFGFSHSELEEMTLNEIERWLKQAKRQIDANYTKAAV</sequence>
<dbReference type="EMBL" id="JARQTW010000002">
    <property type="protein sequence ID" value="MDG2949304.1"/>
    <property type="molecule type" value="Genomic_DNA"/>
</dbReference>
<name>A0AAW6Q6X5_9PAST</name>
<dbReference type="InterPro" id="IPR009493">
    <property type="entry name" value="P2_GpE"/>
</dbReference>
<accession>A0AAW6Q6X5</accession>
<reference evidence="1" key="1">
    <citation type="submission" date="2023-03" db="EMBL/GenBank/DDBJ databases">
        <title>Classification of Bisgaard taxon 6 and taxon 10 as Exercitatus varius gen. nov., spec. nov.</title>
        <authorList>
            <person name="Christensen H."/>
        </authorList>
    </citation>
    <scope>NUCLEOTIDE SEQUENCE</scope>
    <source>
        <strain evidence="1">86116</strain>
    </source>
</reference>
<organism evidence="1 2">
    <name type="scientific">Exercitatus varius</name>
    <dbReference type="NCBI Taxonomy" id="67857"/>
    <lineage>
        <taxon>Bacteria</taxon>
        <taxon>Pseudomonadati</taxon>
        <taxon>Pseudomonadota</taxon>
        <taxon>Gammaproteobacteria</taxon>
        <taxon>Pasteurellales</taxon>
        <taxon>Pasteurellaceae</taxon>
        <taxon>Exercitatus</taxon>
    </lineage>
</organism>
<dbReference type="Pfam" id="PF06528">
    <property type="entry name" value="Phage_P2_GpE"/>
    <property type="match status" value="1"/>
</dbReference>
<proteinExistence type="predicted"/>
<protein>
    <submittedName>
        <fullName evidence="1">GpE family phage tail protein</fullName>
    </submittedName>
</protein>
<dbReference type="Proteomes" id="UP001214976">
    <property type="component" value="Unassembled WGS sequence"/>
</dbReference>
<evidence type="ECO:0000313" key="1">
    <source>
        <dbReference type="EMBL" id="MDG2949304.1"/>
    </source>
</evidence>
<evidence type="ECO:0000313" key="2">
    <source>
        <dbReference type="Proteomes" id="UP001214976"/>
    </source>
</evidence>
<comment type="caution">
    <text evidence="1">The sequence shown here is derived from an EMBL/GenBank/DDBJ whole genome shotgun (WGS) entry which is preliminary data.</text>
</comment>
<dbReference type="AlphaFoldDB" id="A0AAW6Q6X5"/>
<gene>
    <name evidence="1" type="ORF">P7M15_02020</name>
</gene>